<dbReference type="Pfam" id="PF03403">
    <property type="entry name" value="PAF-AH_p_II"/>
    <property type="match status" value="2"/>
</dbReference>
<evidence type="ECO:0000256" key="2">
    <source>
        <dbReference type="ARBA" id="ARBA00022963"/>
    </source>
</evidence>
<dbReference type="Proteomes" id="UP001500979">
    <property type="component" value="Unassembled WGS sequence"/>
</dbReference>
<evidence type="ECO:0000256" key="4">
    <source>
        <dbReference type="SAM" id="SignalP"/>
    </source>
</evidence>
<sequence>MIRMNRRLFVTAALTTAALTTAALPAQALARPGALRLRLPAPTGPHRVGTTDLHLVDRDRPDPWVDKPYRELMITIRYPAAGSGPLAPHMRPGAARTFTGVAAEGTVAIPVRIPRGSVDWAATRTHSHAGAAPRGGMPVLLYSHGHLMSRDFGTVLAEELASHGYAVVTVDHTYDPTQVEFPDGRVEGNHQPDPESFETFKRELGIRAVDMRFVLDELESWRGVLDLDRIGIYGHSLGGATAAQSMHDDPRILAGADLDGALGTREDPWGSVTTEGLDRPFLLFTADPSDQNHELVSEFWSHLRGWRRALQVISAAHNTFNDLAVIAPQLRAAGVIGDADLEKLVGTSDVDDSPPDIAAVGAYLRSFFDLHLRGDDDGLLDGPSPQWPQVRFTG</sequence>
<gene>
    <name evidence="5" type="ORF">GCM10010470_42220</name>
</gene>
<dbReference type="PANTHER" id="PTHR10272">
    <property type="entry name" value="PLATELET-ACTIVATING FACTOR ACETYLHYDROLASE"/>
    <property type="match status" value="1"/>
</dbReference>
<dbReference type="PANTHER" id="PTHR10272:SF0">
    <property type="entry name" value="PLATELET-ACTIVATING FACTOR ACETYLHYDROLASE"/>
    <property type="match status" value="1"/>
</dbReference>
<evidence type="ECO:0000256" key="3">
    <source>
        <dbReference type="ARBA" id="ARBA00023098"/>
    </source>
</evidence>
<comment type="caution">
    <text evidence="5">The sequence shown here is derived from an EMBL/GenBank/DDBJ whole genome shotgun (WGS) entry which is preliminary data.</text>
</comment>
<dbReference type="EMBL" id="BAAAUX010000016">
    <property type="protein sequence ID" value="GAA2802682.1"/>
    <property type="molecule type" value="Genomic_DNA"/>
</dbReference>
<dbReference type="SUPFAM" id="SSF53474">
    <property type="entry name" value="alpha/beta-Hydrolases"/>
    <property type="match status" value="1"/>
</dbReference>
<evidence type="ECO:0000313" key="5">
    <source>
        <dbReference type="EMBL" id="GAA2802682.1"/>
    </source>
</evidence>
<dbReference type="Gene3D" id="3.40.50.1820">
    <property type="entry name" value="alpha/beta hydrolase"/>
    <property type="match status" value="1"/>
</dbReference>
<proteinExistence type="predicted"/>
<protein>
    <submittedName>
        <fullName evidence="5">Uncharacterized protein</fullName>
    </submittedName>
</protein>
<keyword evidence="6" id="KW-1185">Reference proteome</keyword>
<accession>A0ABN3VJH0</accession>
<organism evidence="5 6">
    <name type="scientific">Saccharopolyspora taberi</name>
    <dbReference type="NCBI Taxonomy" id="60895"/>
    <lineage>
        <taxon>Bacteria</taxon>
        <taxon>Bacillati</taxon>
        <taxon>Actinomycetota</taxon>
        <taxon>Actinomycetes</taxon>
        <taxon>Pseudonocardiales</taxon>
        <taxon>Pseudonocardiaceae</taxon>
        <taxon>Saccharopolyspora</taxon>
    </lineage>
</organism>
<keyword evidence="3" id="KW-0443">Lipid metabolism</keyword>
<name>A0ABN3VJH0_9PSEU</name>
<keyword evidence="4" id="KW-0732">Signal</keyword>
<evidence type="ECO:0000313" key="6">
    <source>
        <dbReference type="Proteomes" id="UP001500979"/>
    </source>
</evidence>
<reference evidence="5 6" key="1">
    <citation type="journal article" date="2019" name="Int. J. Syst. Evol. Microbiol.">
        <title>The Global Catalogue of Microorganisms (GCM) 10K type strain sequencing project: providing services to taxonomists for standard genome sequencing and annotation.</title>
        <authorList>
            <consortium name="The Broad Institute Genomics Platform"/>
            <consortium name="The Broad Institute Genome Sequencing Center for Infectious Disease"/>
            <person name="Wu L."/>
            <person name="Ma J."/>
        </authorList>
    </citation>
    <scope>NUCLEOTIDE SEQUENCE [LARGE SCALE GENOMIC DNA]</scope>
    <source>
        <strain evidence="5 6">JCM 9383</strain>
    </source>
</reference>
<dbReference type="InterPro" id="IPR029058">
    <property type="entry name" value="AB_hydrolase_fold"/>
</dbReference>
<feature type="chain" id="PRO_5046298693" evidence="4">
    <location>
        <begin position="29"/>
        <end position="394"/>
    </location>
</feature>
<keyword evidence="1" id="KW-0378">Hydrolase</keyword>
<evidence type="ECO:0000256" key="1">
    <source>
        <dbReference type="ARBA" id="ARBA00022801"/>
    </source>
</evidence>
<dbReference type="InterPro" id="IPR006311">
    <property type="entry name" value="TAT_signal"/>
</dbReference>
<feature type="signal peptide" evidence="4">
    <location>
        <begin position="1"/>
        <end position="28"/>
    </location>
</feature>
<dbReference type="PROSITE" id="PS51318">
    <property type="entry name" value="TAT"/>
    <property type="match status" value="1"/>
</dbReference>
<keyword evidence="2" id="KW-0442">Lipid degradation</keyword>